<evidence type="ECO:0000259" key="3">
    <source>
        <dbReference type="Pfam" id="PF00350"/>
    </source>
</evidence>
<keyword evidence="2" id="KW-0472">Membrane</keyword>
<feature type="transmembrane region" description="Helical" evidence="2">
    <location>
        <begin position="627"/>
        <end position="649"/>
    </location>
</feature>
<reference evidence="4 5" key="1">
    <citation type="submission" date="2021-07" db="EMBL/GenBank/DDBJ databases">
        <title>Flavobacterium sp. nov. isolated from sediment on the Taihu Lake.</title>
        <authorList>
            <person name="Qu J.-H."/>
        </authorList>
    </citation>
    <scope>NUCLEOTIDE SEQUENCE [LARGE SCALE GENOMIC DNA]</scope>
    <source>
        <strain evidence="4 5">NAS39</strain>
    </source>
</reference>
<feature type="domain" description="Dynamin N-terminal" evidence="3">
    <location>
        <begin position="84"/>
        <end position="322"/>
    </location>
</feature>
<keyword evidence="5" id="KW-1185">Reference proteome</keyword>
<proteinExistence type="predicted"/>
<dbReference type="Proteomes" id="UP000812031">
    <property type="component" value="Unassembled WGS sequence"/>
</dbReference>
<evidence type="ECO:0000256" key="2">
    <source>
        <dbReference type="SAM" id="Phobius"/>
    </source>
</evidence>
<sequence length="733" mass="85158">MSKDTLSVDRPQNNFNYSDYKSVYSNLIDNVDEVLNDISQIDIQHIDVKKKNNETQSKLKEIRNVFINDIEKLDKNAVWDRFTIAFFGETNAGKSTIIESLRISMQEVEKLKNNSLKQSLDLRISELGKKSENVIISKKASKKQKIEDITSEIEIKKERAKRLQDTFWVQWLNVFRSWFGLLPILFFIKKIKSLKEKIFEINSIIPEQDIDVQKFYKEIGELKKDREKLFDGKIIGTGIPDFTQSCVEYYFNQEEKPFTLIDVPGIEGDENEYEEIIMNAVSKAHCVFYVCSAEKLPESGTVSKIKKYLKEQTEVYFLLNEKKHNYNYENDSSFEAMHSKAAEFRTNISTQMQNELGDFYKDCYSLQGLMAFCSKAEIQEDDRNFKVQKKFLDKFGTHENLYSISQLEKVEKLIRSQFNGMERKIINANVQKAICATIDFKTNIQEIRSTEYSNEFIQDIEREIRVVKEKNDNEYRQLENELNQFSYRLSNTVVEDLRIKLYHLVDNKENNSQLNVADAKRLLSPFYSDQKKKIEFIAKCYNTYVFDKLSQDYVDTTKKAVTTFKKNVENNINKMRNNIEQITVAKFSSNFENQTIGSFDILFSFPLEKIGDSVISIGGLAMAGLPFGPWGVAIGALLGIIFAGIKWFMNKETPESRAKKQIDEKLLSIKTEIKAKLVFSNKTIIDDCKENIINKIGIMLYNNINGIKTVQTILDIKINQLEILLEELKKTKN</sequence>
<evidence type="ECO:0000256" key="1">
    <source>
        <dbReference type="SAM" id="Coils"/>
    </source>
</evidence>
<gene>
    <name evidence="4" type="ORF">KZH69_17550</name>
</gene>
<dbReference type="RefSeq" id="WP_219318787.1">
    <property type="nucleotide sequence ID" value="NZ_JAHWYN010000021.1"/>
</dbReference>
<evidence type="ECO:0000313" key="4">
    <source>
        <dbReference type="EMBL" id="MBW4362298.1"/>
    </source>
</evidence>
<evidence type="ECO:0000313" key="5">
    <source>
        <dbReference type="Proteomes" id="UP000812031"/>
    </source>
</evidence>
<comment type="caution">
    <text evidence="4">The sequence shown here is derived from an EMBL/GenBank/DDBJ whole genome shotgun (WGS) entry which is preliminary data.</text>
</comment>
<feature type="coiled-coil region" evidence="1">
    <location>
        <begin position="98"/>
        <end position="166"/>
    </location>
</feature>
<feature type="coiled-coil region" evidence="1">
    <location>
        <begin position="457"/>
        <end position="488"/>
    </location>
</feature>
<accession>A0ABS6Y2I7</accession>
<dbReference type="EMBL" id="JAHWYN010000021">
    <property type="protein sequence ID" value="MBW4362298.1"/>
    <property type="molecule type" value="Genomic_DNA"/>
</dbReference>
<organism evidence="4 5">
    <name type="scientific">Flavobacterium taihuense</name>
    <dbReference type="NCBI Taxonomy" id="2857508"/>
    <lineage>
        <taxon>Bacteria</taxon>
        <taxon>Pseudomonadati</taxon>
        <taxon>Bacteroidota</taxon>
        <taxon>Flavobacteriia</taxon>
        <taxon>Flavobacteriales</taxon>
        <taxon>Flavobacteriaceae</taxon>
        <taxon>Flavobacterium</taxon>
    </lineage>
</organism>
<keyword evidence="2" id="KW-1133">Transmembrane helix</keyword>
<keyword evidence="2" id="KW-0812">Transmembrane</keyword>
<protein>
    <submittedName>
        <fullName evidence="4">Dynamin family protein</fullName>
    </submittedName>
</protein>
<dbReference type="InterPro" id="IPR045063">
    <property type="entry name" value="Dynamin_N"/>
</dbReference>
<keyword evidence="1" id="KW-0175">Coiled coil</keyword>
<name>A0ABS6Y2I7_9FLAO</name>
<dbReference type="Pfam" id="PF00350">
    <property type="entry name" value="Dynamin_N"/>
    <property type="match status" value="1"/>
</dbReference>